<keyword evidence="1" id="KW-0472">Membrane</keyword>
<gene>
    <name evidence="2" type="ORF">NF27_CG01310</name>
</gene>
<dbReference type="Proteomes" id="UP000031258">
    <property type="component" value="Unassembled WGS sequence"/>
</dbReference>
<dbReference type="Gene3D" id="3.30.700.10">
    <property type="entry name" value="Glycoprotein, Type 4 Pilin"/>
    <property type="match status" value="1"/>
</dbReference>
<dbReference type="AlphaFoldDB" id="A0A0C1N0W0"/>
<sequence length="242" mass="26117">MNNHSIKGFTLLELSAVILIIGIIIGSISYGASLIDQARLRSIITEANEYMEAINLFEQKYGNLPGDIPTASDLWGTTCDATPSNCNGDGDGIISYSYGTTNQNEALRAWQHLSLAGMIKGSYSGVSSVAGETNIGINAPMSQYNKGGWSFWAYTPYNPPSNEGQYLEIGLFRASNAADNNILTTMDAYSIDSKIDDGYPRNGLVWGYSISGATCYSGSTVTTPYLVNSTGNLCILKFTFRK</sequence>
<keyword evidence="3" id="KW-1185">Reference proteome</keyword>
<feature type="transmembrane region" description="Helical" evidence="1">
    <location>
        <begin position="12"/>
        <end position="32"/>
    </location>
</feature>
<dbReference type="InterPro" id="IPR045584">
    <property type="entry name" value="Pilin-like"/>
</dbReference>
<evidence type="ECO:0000313" key="3">
    <source>
        <dbReference type="Proteomes" id="UP000031258"/>
    </source>
</evidence>
<organism evidence="2 3">
    <name type="scientific">Candidatus Jidaibacter acanthamoebae</name>
    <dbReference type="NCBI Taxonomy" id="86105"/>
    <lineage>
        <taxon>Bacteria</taxon>
        <taxon>Pseudomonadati</taxon>
        <taxon>Pseudomonadota</taxon>
        <taxon>Alphaproteobacteria</taxon>
        <taxon>Rickettsiales</taxon>
        <taxon>Candidatus Midichloriaceae</taxon>
        <taxon>Candidatus Jidaibacter</taxon>
    </lineage>
</organism>
<evidence type="ECO:0000256" key="1">
    <source>
        <dbReference type="SAM" id="Phobius"/>
    </source>
</evidence>
<dbReference type="EMBL" id="JSWE01000058">
    <property type="protein sequence ID" value="KIE05951.1"/>
    <property type="molecule type" value="Genomic_DNA"/>
</dbReference>
<dbReference type="OrthoDB" id="7595401at2"/>
<name>A0A0C1N0W0_9RICK</name>
<dbReference type="SUPFAM" id="SSF54523">
    <property type="entry name" value="Pili subunits"/>
    <property type="match status" value="1"/>
</dbReference>
<protein>
    <recommendedName>
        <fullName evidence="4">Prepilin-type N-terminal cleavage/methylation domain-containing protein</fullName>
    </recommendedName>
</protein>
<dbReference type="Pfam" id="PF07963">
    <property type="entry name" value="N_methyl"/>
    <property type="match status" value="1"/>
</dbReference>
<dbReference type="InterPro" id="IPR012902">
    <property type="entry name" value="N_methyl_site"/>
</dbReference>
<reference evidence="2 3" key="1">
    <citation type="submission" date="2014-11" db="EMBL/GenBank/DDBJ databases">
        <title>A Rickettsiales Symbiont of Amoebae With Ancient Features.</title>
        <authorList>
            <person name="Schulz F."/>
            <person name="Martijn J."/>
            <person name="Wascher F."/>
            <person name="Kostanjsek R."/>
            <person name="Ettema T.J."/>
            <person name="Horn M."/>
        </authorList>
    </citation>
    <scope>NUCLEOTIDE SEQUENCE [LARGE SCALE GENOMIC DNA]</scope>
    <source>
        <strain evidence="2 3">UWC36</strain>
    </source>
</reference>
<accession>A0A0C1N0W0</accession>
<comment type="caution">
    <text evidence="2">The sequence shown here is derived from an EMBL/GenBank/DDBJ whole genome shotgun (WGS) entry which is preliminary data.</text>
</comment>
<dbReference type="STRING" id="86105.NF27_CG01310"/>
<proteinExistence type="predicted"/>
<keyword evidence="1" id="KW-1133">Transmembrane helix</keyword>
<keyword evidence="1" id="KW-0812">Transmembrane</keyword>
<dbReference type="NCBIfam" id="TIGR02532">
    <property type="entry name" value="IV_pilin_GFxxxE"/>
    <property type="match status" value="1"/>
</dbReference>
<dbReference type="RefSeq" id="WP_053332489.1">
    <property type="nucleotide sequence ID" value="NZ_JSWE01000058.1"/>
</dbReference>
<evidence type="ECO:0008006" key="4">
    <source>
        <dbReference type="Google" id="ProtNLM"/>
    </source>
</evidence>
<evidence type="ECO:0000313" key="2">
    <source>
        <dbReference type="EMBL" id="KIE05951.1"/>
    </source>
</evidence>